<protein>
    <recommendedName>
        <fullName evidence="10">Pulmonary surfactant-associated protein B</fullName>
    </recommendedName>
    <alternativeName>
        <fullName evidence="11">Pulmonary surfactant-associated proteolipid SPL(Phe)</fullName>
    </alternativeName>
</protein>
<dbReference type="InterPro" id="IPR008373">
    <property type="entry name" value="Saposin"/>
</dbReference>
<evidence type="ECO:0000259" key="13">
    <source>
        <dbReference type="PROSITE" id="PS50015"/>
    </source>
</evidence>
<dbReference type="Pfam" id="PF05184">
    <property type="entry name" value="SapB_1"/>
    <property type="match status" value="5"/>
</dbReference>
<organism evidence="15 16">
    <name type="scientific">Cherax quadricarinatus</name>
    <name type="common">Australian red claw crayfish</name>
    <dbReference type="NCBI Taxonomy" id="27406"/>
    <lineage>
        <taxon>Eukaryota</taxon>
        <taxon>Metazoa</taxon>
        <taxon>Ecdysozoa</taxon>
        <taxon>Arthropoda</taxon>
        <taxon>Crustacea</taxon>
        <taxon>Multicrustacea</taxon>
        <taxon>Malacostraca</taxon>
        <taxon>Eumalacostraca</taxon>
        <taxon>Eucarida</taxon>
        <taxon>Decapoda</taxon>
        <taxon>Pleocyemata</taxon>
        <taxon>Astacidea</taxon>
        <taxon>Parastacoidea</taxon>
        <taxon>Parastacidae</taxon>
        <taxon>Cherax</taxon>
    </lineage>
</organism>
<dbReference type="GO" id="GO:0007585">
    <property type="term" value="P:respiratory gaseous exchange by respiratory system"/>
    <property type="evidence" value="ECO:0007669"/>
    <property type="project" value="UniProtKB-KW"/>
</dbReference>
<dbReference type="InterPro" id="IPR008138">
    <property type="entry name" value="SapB_2"/>
</dbReference>
<keyword evidence="7" id="KW-1015">Disulfide bond</keyword>
<dbReference type="GO" id="GO:0005764">
    <property type="term" value="C:lysosome"/>
    <property type="evidence" value="ECO:0007669"/>
    <property type="project" value="InterPro"/>
</dbReference>
<dbReference type="GO" id="GO:0006665">
    <property type="term" value="P:sphingolipid metabolic process"/>
    <property type="evidence" value="ECO:0007669"/>
    <property type="project" value="InterPro"/>
</dbReference>
<evidence type="ECO:0000256" key="8">
    <source>
        <dbReference type="ARBA" id="ARBA00023180"/>
    </source>
</evidence>
<dbReference type="InterPro" id="IPR051428">
    <property type="entry name" value="Sphingo_Act-Surfact_Prot"/>
</dbReference>
<evidence type="ECO:0000256" key="2">
    <source>
        <dbReference type="ARBA" id="ARBA00022439"/>
    </source>
</evidence>
<dbReference type="Pfam" id="PF03489">
    <property type="entry name" value="SapB_2"/>
    <property type="match status" value="6"/>
</dbReference>
<feature type="domain" description="Saposin B-type" evidence="13">
    <location>
        <begin position="440"/>
        <end position="521"/>
    </location>
</feature>
<evidence type="ECO:0000256" key="12">
    <source>
        <dbReference type="SAM" id="SignalP"/>
    </source>
</evidence>
<keyword evidence="16" id="KW-1185">Reference proteome</keyword>
<feature type="domain" description="Saposin A-type" evidence="14">
    <location>
        <begin position="21"/>
        <end position="61"/>
    </location>
</feature>
<feature type="domain" description="Saposin B-type" evidence="13">
    <location>
        <begin position="65"/>
        <end position="147"/>
    </location>
</feature>
<evidence type="ECO:0000256" key="1">
    <source>
        <dbReference type="ARBA" id="ARBA00004364"/>
    </source>
</evidence>
<dbReference type="PANTHER" id="PTHR11480">
    <property type="entry name" value="SAPOSIN-RELATED"/>
    <property type="match status" value="1"/>
</dbReference>
<dbReference type="PROSITE" id="PS51110">
    <property type="entry name" value="SAP_A"/>
    <property type="match status" value="2"/>
</dbReference>
<evidence type="ECO:0000256" key="10">
    <source>
        <dbReference type="ARBA" id="ARBA00041094"/>
    </source>
</evidence>
<dbReference type="FunFam" id="1.10.225.10:FF:000008">
    <property type="entry name" value="Pulmonary surfactant-associated protein B"/>
    <property type="match status" value="1"/>
</dbReference>
<dbReference type="Pfam" id="PF02199">
    <property type="entry name" value="SapA"/>
    <property type="match status" value="2"/>
</dbReference>
<name>A0AAW0XAN5_CHEQU</name>
<dbReference type="InterPro" id="IPR007856">
    <property type="entry name" value="SapB_1"/>
</dbReference>
<keyword evidence="4" id="KW-0305">Gaseous exchange</keyword>
<evidence type="ECO:0000313" key="15">
    <source>
        <dbReference type="EMBL" id="KAK8736819.1"/>
    </source>
</evidence>
<feature type="domain" description="Saposin B-type" evidence="13">
    <location>
        <begin position="176"/>
        <end position="255"/>
    </location>
</feature>
<evidence type="ECO:0000256" key="4">
    <source>
        <dbReference type="ARBA" id="ARBA00022713"/>
    </source>
</evidence>
<dbReference type="PRINTS" id="PR01797">
    <property type="entry name" value="SAPOSIN"/>
</dbReference>
<evidence type="ECO:0000256" key="5">
    <source>
        <dbReference type="ARBA" id="ARBA00022729"/>
    </source>
</evidence>
<feature type="domain" description="Saposin B-type" evidence="13">
    <location>
        <begin position="738"/>
        <end position="819"/>
    </location>
</feature>
<dbReference type="AlphaFoldDB" id="A0AAW0XAN5"/>
<feature type="domain" description="Saposin B-type" evidence="13">
    <location>
        <begin position="530"/>
        <end position="611"/>
    </location>
</feature>
<keyword evidence="2" id="KW-0767">Surface film</keyword>
<comment type="caution">
    <text evidence="15">The sequence shown here is derived from an EMBL/GenBank/DDBJ whole genome shotgun (WGS) entry which is preliminary data.</text>
</comment>
<dbReference type="FunFam" id="1.10.225.10:FF:000002">
    <property type="entry name" value="prosaposin isoform X2"/>
    <property type="match status" value="1"/>
</dbReference>
<evidence type="ECO:0000256" key="3">
    <source>
        <dbReference type="ARBA" id="ARBA00022525"/>
    </source>
</evidence>
<sequence length="847" mass="94839">MRLLVLLVPLLAACVLPGECALVGVHKCTYGPGYWCDSLFNAKECSAVKHCIQTVWEKQRLPEDNDDICTICKNMVQEARDQLLSNETQEEILEVLEGSCRLIPLRVVSNECVDVVDEYTPELIDTLASAMNPQIVCATAGLCNSIRIDRLLQQYLENHPVESNEIIPSRPVQDPQPGDCESCKDFVSRVIRTVKTHTRSQLMDRLLAICGRLGSLSDGCMALVQENFGDIYNFLTEQLNPEDFCDFIEMCEPRMHQDEFYQRPALPHSGDETCDFCQAIVQHWRDILIANTTEQEFKQILEGLCRQTGKFSKNCLSLVEEYYLPLYNLLVSEIHPKEICAAVGLCGANSVFAVEHPVWTLLDVHQPDTVAQTPLVAAVRVDVEPGNRLTGGDEAAAINSEREQQRPHLPRVPLVRNGIDVVPVGTNGMIGVALGKGHVRDNKCVMCEFALQFLQNMLEQKDTRKDIEDAVEKLCTMMPRTIAEECEDYVEAYGDQVIELLAQEIDPSQICPMIHMCPAVLMMEEPSSGDDTSCVMCEYALTTLENYVKDDKTEAHIREALDHLCSLLPGTVTTECQTFVDKYTQQIIQMLINDLSPDEVCIQLGLCKPKDLPRLDSSHQLPVSRMFVLPHAIDQQNNIGTPRVGQSAACVLCEFTMIQIDQLLSDNTTENEIIEVVDFICTRLPGTLQDDCIGFIEQYGDAIVKLLVNQLNPKVVCQELKLCKAPSFTGLRTTVNFHLDKCQVCKGIVSYVDEKLEDGELTTTIDTILEEVCRLFPPNGKEQCRSMIEVYGPYLVNLLAELGDPEKVCQGLKMCPRDSPEHLLGGEKCTWGPSYWCQTQMHATACK</sequence>
<evidence type="ECO:0000313" key="16">
    <source>
        <dbReference type="Proteomes" id="UP001445076"/>
    </source>
</evidence>
<dbReference type="SMART" id="SM00741">
    <property type="entry name" value="SapB"/>
    <property type="match status" value="7"/>
</dbReference>
<keyword evidence="3" id="KW-0964">Secreted</keyword>
<dbReference type="PROSITE" id="PS50015">
    <property type="entry name" value="SAP_B"/>
    <property type="match status" value="7"/>
</dbReference>
<evidence type="ECO:0000256" key="7">
    <source>
        <dbReference type="ARBA" id="ARBA00023157"/>
    </source>
</evidence>
<dbReference type="InterPro" id="IPR003119">
    <property type="entry name" value="SAP_A"/>
</dbReference>
<keyword evidence="5 12" id="KW-0732">Signal</keyword>
<dbReference type="EMBL" id="JARKIK010000043">
    <property type="protein sequence ID" value="KAK8736819.1"/>
    <property type="molecule type" value="Genomic_DNA"/>
</dbReference>
<proteinExistence type="predicted"/>
<dbReference type="PANTHER" id="PTHR11480:SF3">
    <property type="entry name" value="BCDNA.GH08312"/>
    <property type="match status" value="1"/>
</dbReference>
<dbReference type="Gene3D" id="1.10.225.10">
    <property type="entry name" value="Saposin-like"/>
    <property type="match status" value="7"/>
</dbReference>
<evidence type="ECO:0000256" key="9">
    <source>
        <dbReference type="ARBA" id="ARBA00037221"/>
    </source>
</evidence>
<dbReference type="InterPro" id="IPR011001">
    <property type="entry name" value="Saposin-like"/>
</dbReference>
<keyword evidence="8" id="KW-0325">Glycoprotein</keyword>
<gene>
    <name evidence="15" type="ORF">OTU49_004658</name>
</gene>
<accession>A0AAW0XAN5</accession>
<comment type="function">
    <text evidence="9">Pulmonary surfactant-associated proteins promote alveolar stability by lowering the surface tension at the air-liquid interface in the peripheral air spaces. SP-B increases the collapse pressure of palmitic acid to nearly 70 millinewtons per meter.</text>
</comment>
<dbReference type="Proteomes" id="UP001445076">
    <property type="component" value="Unassembled WGS sequence"/>
</dbReference>
<feature type="domain" description="Saposin B-type" evidence="13">
    <location>
        <begin position="646"/>
        <end position="727"/>
    </location>
</feature>
<evidence type="ECO:0000256" key="11">
    <source>
        <dbReference type="ARBA" id="ARBA00041785"/>
    </source>
</evidence>
<reference evidence="15 16" key="1">
    <citation type="journal article" date="2024" name="BMC Genomics">
        <title>Genome assembly of redclaw crayfish (Cherax quadricarinatus) provides insights into its immune adaptation and hypoxia tolerance.</title>
        <authorList>
            <person name="Liu Z."/>
            <person name="Zheng J."/>
            <person name="Li H."/>
            <person name="Fang K."/>
            <person name="Wang S."/>
            <person name="He J."/>
            <person name="Zhou D."/>
            <person name="Weng S."/>
            <person name="Chi M."/>
            <person name="Gu Z."/>
            <person name="He J."/>
            <person name="Li F."/>
            <person name="Wang M."/>
        </authorList>
    </citation>
    <scope>NUCLEOTIDE SEQUENCE [LARGE SCALE GENOMIC DNA]</scope>
    <source>
        <strain evidence="15">ZL_2023a</strain>
    </source>
</reference>
<dbReference type="InterPro" id="IPR008139">
    <property type="entry name" value="SaposinB_dom"/>
</dbReference>
<feature type="domain" description="Saposin B-type" evidence="13">
    <location>
        <begin position="270"/>
        <end position="350"/>
    </location>
</feature>
<feature type="non-terminal residue" evidence="15">
    <location>
        <position position="847"/>
    </location>
</feature>
<dbReference type="SMART" id="SM00162">
    <property type="entry name" value="SAPA"/>
    <property type="match status" value="2"/>
</dbReference>
<feature type="chain" id="PRO_5043799661" description="Pulmonary surfactant-associated protein B" evidence="12">
    <location>
        <begin position="21"/>
        <end position="847"/>
    </location>
</feature>
<keyword evidence="6" id="KW-0677">Repeat</keyword>
<dbReference type="GO" id="GO:0016020">
    <property type="term" value="C:membrane"/>
    <property type="evidence" value="ECO:0007669"/>
    <property type="project" value="GOC"/>
</dbReference>
<evidence type="ECO:0000256" key="6">
    <source>
        <dbReference type="ARBA" id="ARBA00022737"/>
    </source>
</evidence>
<feature type="signal peptide" evidence="12">
    <location>
        <begin position="1"/>
        <end position="20"/>
    </location>
</feature>
<dbReference type="GO" id="GO:0005576">
    <property type="term" value="C:extracellular region"/>
    <property type="evidence" value="ECO:0007669"/>
    <property type="project" value="UniProtKB-SubCell"/>
</dbReference>
<dbReference type="SUPFAM" id="SSF47862">
    <property type="entry name" value="Saposin"/>
    <property type="match status" value="7"/>
</dbReference>
<comment type="subcellular location">
    <subcellularLocation>
        <location evidence="1">Secreted</location>
        <location evidence="1">Extracellular space</location>
        <location evidence="1">Surface film</location>
    </subcellularLocation>
</comment>
<feature type="domain" description="Saposin A-type" evidence="14">
    <location>
        <begin position="822"/>
        <end position="847"/>
    </location>
</feature>
<evidence type="ECO:0000259" key="14">
    <source>
        <dbReference type="PROSITE" id="PS51110"/>
    </source>
</evidence>